<evidence type="ECO:0000313" key="4">
    <source>
        <dbReference type="Proteomes" id="UP001230188"/>
    </source>
</evidence>
<dbReference type="GO" id="GO:0035091">
    <property type="term" value="F:phosphatidylinositol binding"/>
    <property type="evidence" value="ECO:0007669"/>
    <property type="project" value="InterPro"/>
</dbReference>
<keyword evidence="1" id="KW-0472">Membrane</keyword>
<protein>
    <recommendedName>
        <fullName evidence="2">PX domain-containing protein</fullName>
    </recommendedName>
</protein>
<dbReference type="InterPro" id="IPR036871">
    <property type="entry name" value="PX_dom_sf"/>
</dbReference>
<organism evidence="3 4">
    <name type="scientific">Chrysophaeum taylorii</name>
    <dbReference type="NCBI Taxonomy" id="2483200"/>
    <lineage>
        <taxon>Eukaryota</taxon>
        <taxon>Sar</taxon>
        <taxon>Stramenopiles</taxon>
        <taxon>Ochrophyta</taxon>
        <taxon>Pelagophyceae</taxon>
        <taxon>Pelagomonadales</taxon>
        <taxon>Pelagomonadaceae</taxon>
        <taxon>Chrysophaeum</taxon>
    </lineage>
</organism>
<keyword evidence="4" id="KW-1185">Reference proteome</keyword>
<feature type="transmembrane region" description="Helical" evidence="1">
    <location>
        <begin position="190"/>
        <end position="210"/>
    </location>
</feature>
<evidence type="ECO:0000256" key="1">
    <source>
        <dbReference type="SAM" id="Phobius"/>
    </source>
</evidence>
<dbReference type="EMBL" id="JAQMWT010000059">
    <property type="protein sequence ID" value="KAJ8611951.1"/>
    <property type="molecule type" value="Genomic_DNA"/>
</dbReference>
<sequence>MAVVARVRVPRYVDVEYGSGHLTLYPIEAMYENGKLRKVTKRYSDVLGFHQTVLKAAPHAALEGFNFPHKSVFNTNAEFTKERRRSGFEEYFELLLRLGPEYAPFLATFLKEDNAPDEFEELGELSQDDAGSKHARDASQRDDFFKLARPTNALQWLVEFYLPVALVSWAYSQILTLLGCLRPTDWGSGAAWLAIATSPLVLTIALALLAPVCDSDLEPSDQPPVREPRTSLAC</sequence>
<comment type="caution">
    <text evidence="3">The sequence shown here is derived from an EMBL/GenBank/DDBJ whole genome shotgun (WGS) entry which is preliminary data.</text>
</comment>
<evidence type="ECO:0000259" key="2">
    <source>
        <dbReference type="PROSITE" id="PS50195"/>
    </source>
</evidence>
<name>A0AAD7UNB9_9STRA</name>
<dbReference type="AlphaFoldDB" id="A0AAD7UNB9"/>
<reference evidence="3" key="1">
    <citation type="submission" date="2023-01" db="EMBL/GenBank/DDBJ databases">
        <title>Metagenome sequencing of chrysophaentin producing Chrysophaeum taylorii.</title>
        <authorList>
            <person name="Davison J."/>
            <person name="Bewley C."/>
        </authorList>
    </citation>
    <scope>NUCLEOTIDE SEQUENCE</scope>
    <source>
        <strain evidence="3">NIES-1699</strain>
    </source>
</reference>
<dbReference type="Proteomes" id="UP001230188">
    <property type="component" value="Unassembled WGS sequence"/>
</dbReference>
<feature type="domain" description="PX" evidence="2">
    <location>
        <begin position="3"/>
        <end position="126"/>
    </location>
</feature>
<dbReference type="SUPFAM" id="SSF64268">
    <property type="entry name" value="PX domain"/>
    <property type="match status" value="1"/>
</dbReference>
<dbReference type="InterPro" id="IPR001683">
    <property type="entry name" value="PX_dom"/>
</dbReference>
<keyword evidence="1" id="KW-0812">Transmembrane</keyword>
<feature type="transmembrane region" description="Helical" evidence="1">
    <location>
        <begin position="160"/>
        <end position="178"/>
    </location>
</feature>
<proteinExistence type="predicted"/>
<dbReference type="Gene3D" id="3.30.1520.10">
    <property type="entry name" value="Phox-like domain"/>
    <property type="match status" value="1"/>
</dbReference>
<dbReference type="Pfam" id="PF00787">
    <property type="entry name" value="PX"/>
    <property type="match status" value="1"/>
</dbReference>
<keyword evidence="1" id="KW-1133">Transmembrane helix</keyword>
<evidence type="ECO:0000313" key="3">
    <source>
        <dbReference type="EMBL" id="KAJ8611951.1"/>
    </source>
</evidence>
<dbReference type="CDD" id="cd06093">
    <property type="entry name" value="PX_domain"/>
    <property type="match status" value="1"/>
</dbReference>
<gene>
    <name evidence="3" type="ORF">CTAYLR_004390</name>
</gene>
<dbReference type="PROSITE" id="PS50195">
    <property type="entry name" value="PX"/>
    <property type="match status" value="1"/>
</dbReference>
<accession>A0AAD7UNB9</accession>